<sequence>MTKPTLDRFETALLEELKTEVARNAAAVPAPPRRRRRVLGFSLGGVVAAGVTALGVSTLMPNPAFSVTEHNGELTVKVNRLEGAENLERELAEHGVTADITFLAPGMRCQGGRYVAAEDVRGTQISIGGEDFQVKLDSGAVRNDQTFVLWASVQQYENGNRSSVEFDVAEGAVVPCEPEADPDWSTPVDPDMGAPIPD</sequence>
<evidence type="ECO:0000313" key="4">
    <source>
        <dbReference type="Proteomes" id="UP000756387"/>
    </source>
</evidence>
<reference evidence="3 4" key="1">
    <citation type="submission" date="2020-10" db="EMBL/GenBank/DDBJ databases">
        <title>Nocardioides sp. isolated from sludge.</title>
        <authorList>
            <person name="Zhang X."/>
        </authorList>
    </citation>
    <scope>NUCLEOTIDE SEQUENCE [LARGE SCALE GENOMIC DNA]</scope>
    <source>
        <strain evidence="3 4">Y6</strain>
    </source>
</reference>
<gene>
    <name evidence="3" type="ORF">IEQ44_09020</name>
</gene>
<keyword evidence="4" id="KW-1185">Reference proteome</keyword>
<feature type="region of interest" description="Disordered" evidence="1">
    <location>
        <begin position="177"/>
        <end position="198"/>
    </location>
</feature>
<organism evidence="3 4">
    <name type="scientific">Nocardioides malaquae</name>
    <dbReference type="NCBI Taxonomy" id="2773426"/>
    <lineage>
        <taxon>Bacteria</taxon>
        <taxon>Bacillati</taxon>
        <taxon>Actinomycetota</taxon>
        <taxon>Actinomycetes</taxon>
        <taxon>Propionibacteriales</taxon>
        <taxon>Nocardioidaceae</taxon>
        <taxon>Nocardioides</taxon>
    </lineage>
</organism>
<accession>A0ABR9RTA3</accession>
<keyword evidence="2" id="KW-1133">Transmembrane helix</keyword>
<comment type="caution">
    <text evidence="3">The sequence shown here is derived from an EMBL/GenBank/DDBJ whole genome shotgun (WGS) entry which is preliminary data.</text>
</comment>
<keyword evidence="2" id="KW-0472">Membrane</keyword>
<protein>
    <submittedName>
        <fullName evidence="3">Uncharacterized protein</fullName>
    </submittedName>
</protein>
<feature type="transmembrane region" description="Helical" evidence="2">
    <location>
        <begin position="38"/>
        <end position="60"/>
    </location>
</feature>
<evidence type="ECO:0000256" key="2">
    <source>
        <dbReference type="SAM" id="Phobius"/>
    </source>
</evidence>
<dbReference type="Proteomes" id="UP000756387">
    <property type="component" value="Unassembled WGS sequence"/>
</dbReference>
<evidence type="ECO:0000313" key="3">
    <source>
        <dbReference type="EMBL" id="MBE7324794.1"/>
    </source>
</evidence>
<dbReference type="RefSeq" id="WP_193638127.1">
    <property type="nucleotide sequence ID" value="NZ_JADCSA010000007.1"/>
</dbReference>
<evidence type="ECO:0000256" key="1">
    <source>
        <dbReference type="SAM" id="MobiDB-lite"/>
    </source>
</evidence>
<keyword evidence="2" id="KW-0812">Transmembrane</keyword>
<name>A0ABR9RTA3_9ACTN</name>
<proteinExistence type="predicted"/>
<dbReference type="EMBL" id="JADCSA010000007">
    <property type="protein sequence ID" value="MBE7324794.1"/>
    <property type="molecule type" value="Genomic_DNA"/>
</dbReference>